<dbReference type="EMBL" id="LCBL01000004">
    <property type="protein sequence ID" value="KKS08861.1"/>
    <property type="molecule type" value="Genomic_DNA"/>
</dbReference>
<evidence type="ECO:0000256" key="1">
    <source>
        <dbReference type="ARBA" id="ARBA00008777"/>
    </source>
</evidence>
<protein>
    <recommendedName>
        <fullName evidence="4">Large ribosomal subunit protein bL17</fullName>
    </recommendedName>
</protein>
<evidence type="ECO:0000256" key="6">
    <source>
        <dbReference type="SAM" id="MobiDB-lite"/>
    </source>
</evidence>
<dbReference type="Gene3D" id="3.90.1030.10">
    <property type="entry name" value="Ribosomal protein L17"/>
    <property type="match status" value="1"/>
</dbReference>
<dbReference type="HAMAP" id="MF_01368">
    <property type="entry name" value="Ribosomal_bL17"/>
    <property type="match status" value="1"/>
</dbReference>
<evidence type="ECO:0000256" key="4">
    <source>
        <dbReference type="HAMAP-Rule" id="MF_01368"/>
    </source>
</evidence>
<comment type="subunit">
    <text evidence="4">Part of the 50S ribosomal subunit. Contacts protein L32.</text>
</comment>
<evidence type="ECO:0000313" key="7">
    <source>
        <dbReference type="EMBL" id="KKS08861.1"/>
    </source>
</evidence>
<organism evidence="7 8">
    <name type="scientific">candidate division CPR2 bacterium GW2011_GWC1_41_48</name>
    <dbReference type="NCBI Taxonomy" id="1618344"/>
    <lineage>
        <taxon>Bacteria</taxon>
        <taxon>Bacteria division CPR2</taxon>
    </lineage>
</organism>
<dbReference type="AlphaFoldDB" id="A0A0G0YH33"/>
<dbReference type="GO" id="GO:0022625">
    <property type="term" value="C:cytosolic large ribosomal subunit"/>
    <property type="evidence" value="ECO:0007669"/>
    <property type="project" value="TreeGrafter"/>
</dbReference>
<keyword evidence="3 4" id="KW-0687">Ribonucleoprotein</keyword>
<reference evidence="7 8" key="1">
    <citation type="journal article" date="2015" name="Nature">
        <title>rRNA introns, odd ribosomes, and small enigmatic genomes across a large radiation of phyla.</title>
        <authorList>
            <person name="Brown C.T."/>
            <person name="Hug L.A."/>
            <person name="Thomas B.C."/>
            <person name="Sharon I."/>
            <person name="Castelle C.J."/>
            <person name="Singh A."/>
            <person name="Wilkins M.J."/>
            <person name="Williams K.H."/>
            <person name="Banfield J.F."/>
        </authorList>
    </citation>
    <scope>NUCLEOTIDE SEQUENCE [LARGE SCALE GENOMIC DNA]</scope>
</reference>
<dbReference type="PANTHER" id="PTHR14413:SF16">
    <property type="entry name" value="LARGE RIBOSOMAL SUBUNIT PROTEIN BL17M"/>
    <property type="match status" value="1"/>
</dbReference>
<feature type="region of interest" description="Disordered" evidence="6">
    <location>
        <begin position="122"/>
        <end position="163"/>
    </location>
</feature>
<comment type="similarity">
    <text evidence="1 4 5">Belongs to the bacterial ribosomal protein bL17 family.</text>
</comment>
<dbReference type="InterPro" id="IPR000456">
    <property type="entry name" value="Ribosomal_bL17"/>
</dbReference>
<dbReference type="SUPFAM" id="SSF64263">
    <property type="entry name" value="Prokaryotic ribosomal protein L17"/>
    <property type="match status" value="1"/>
</dbReference>
<evidence type="ECO:0000313" key="8">
    <source>
        <dbReference type="Proteomes" id="UP000033869"/>
    </source>
</evidence>
<dbReference type="GO" id="GO:0003735">
    <property type="term" value="F:structural constituent of ribosome"/>
    <property type="evidence" value="ECO:0007669"/>
    <property type="project" value="InterPro"/>
</dbReference>
<name>A0A0G0YH33_UNCC2</name>
<dbReference type="PATRIC" id="fig|1618344.3.peg.1000"/>
<dbReference type="GO" id="GO:0006412">
    <property type="term" value="P:translation"/>
    <property type="evidence" value="ECO:0007669"/>
    <property type="project" value="UniProtKB-UniRule"/>
</dbReference>
<comment type="caution">
    <text evidence="7">The sequence shown here is derived from an EMBL/GenBank/DDBJ whole genome shotgun (WGS) entry which is preliminary data.</text>
</comment>
<evidence type="ECO:0000256" key="5">
    <source>
        <dbReference type="RuleBase" id="RU000660"/>
    </source>
</evidence>
<dbReference type="NCBIfam" id="TIGR00059">
    <property type="entry name" value="L17"/>
    <property type="match status" value="1"/>
</dbReference>
<dbReference type="Proteomes" id="UP000033869">
    <property type="component" value="Unassembled WGS sequence"/>
</dbReference>
<evidence type="ECO:0000256" key="2">
    <source>
        <dbReference type="ARBA" id="ARBA00022980"/>
    </source>
</evidence>
<dbReference type="InterPro" id="IPR036373">
    <property type="entry name" value="Ribosomal_bL17_sf"/>
</dbReference>
<gene>
    <name evidence="4" type="primary">rplQ</name>
    <name evidence="7" type="ORF">UU65_C0004G0072</name>
</gene>
<keyword evidence="2 4" id="KW-0689">Ribosomal protein</keyword>
<proteinExistence type="inferred from homology"/>
<evidence type="ECO:0000256" key="3">
    <source>
        <dbReference type="ARBA" id="ARBA00023274"/>
    </source>
</evidence>
<dbReference type="PANTHER" id="PTHR14413">
    <property type="entry name" value="RIBOSOMAL PROTEIN L17"/>
    <property type="match status" value="1"/>
</dbReference>
<sequence length="163" mass="18346">MHRHKHVGRKLGREAGHRRAMLRNLATSLILHERVETTVAKAKEIRPIVERLITTGKKGDLAARRRLLRYIPENAAAKVMEKIAVDFKDREGGYTRILKTGFREGDAAPTAIIEFVGYVEEKKNKKQKSVKTEETGETIEGTKTPEAKKPVVKAKAKPVKEAK</sequence>
<accession>A0A0G0YH33</accession>
<dbReference type="Pfam" id="PF01196">
    <property type="entry name" value="Ribosomal_L17"/>
    <property type="match status" value="1"/>
</dbReference>